<organism evidence="2 3">
    <name type="scientific">Solanum commersonii</name>
    <name type="common">Commerson's wild potato</name>
    <name type="synonym">Commerson's nightshade</name>
    <dbReference type="NCBI Taxonomy" id="4109"/>
    <lineage>
        <taxon>Eukaryota</taxon>
        <taxon>Viridiplantae</taxon>
        <taxon>Streptophyta</taxon>
        <taxon>Embryophyta</taxon>
        <taxon>Tracheophyta</taxon>
        <taxon>Spermatophyta</taxon>
        <taxon>Magnoliopsida</taxon>
        <taxon>eudicotyledons</taxon>
        <taxon>Gunneridae</taxon>
        <taxon>Pentapetalae</taxon>
        <taxon>asterids</taxon>
        <taxon>lamiids</taxon>
        <taxon>Solanales</taxon>
        <taxon>Solanaceae</taxon>
        <taxon>Solanoideae</taxon>
        <taxon>Solaneae</taxon>
        <taxon>Solanum</taxon>
    </lineage>
</organism>
<comment type="caution">
    <text evidence="2">The sequence shown here is derived from an EMBL/GenBank/DDBJ whole genome shotgun (WGS) entry which is preliminary data.</text>
</comment>
<dbReference type="AlphaFoldDB" id="A0A9J5Z9I9"/>
<protein>
    <submittedName>
        <fullName evidence="2">Uncharacterized protein</fullName>
    </submittedName>
</protein>
<sequence length="221" mass="24680">MLSSWLILLWLLDWIDSKLPSHASSMTHNQKIELDSIRKEKNRLKKILKEIGGIEIHKPNIGSNLNNMTFFENSNLEDKVSNLELEHHIECSNLKNLDDNKLKWKLKGLVLASEIAFGLRIVCSSSLSCSPLSSSATALEGATCCSSSDSSATIFLFDFKGSIGFFSIFFEFEGPAGFALASRIHLLNDSVHFDPHPPHLIHNQLLPLLAQQGKAYSSHKY</sequence>
<feature type="chain" id="PRO_5039903397" evidence="1">
    <location>
        <begin position="18"/>
        <end position="221"/>
    </location>
</feature>
<name>A0A9J5Z9I9_SOLCO</name>
<evidence type="ECO:0000256" key="1">
    <source>
        <dbReference type="SAM" id="SignalP"/>
    </source>
</evidence>
<keyword evidence="3" id="KW-1185">Reference proteome</keyword>
<gene>
    <name evidence="2" type="ORF">H5410_019856</name>
</gene>
<dbReference type="Proteomes" id="UP000824120">
    <property type="component" value="Chromosome 4"/>
</dbReference>
<reference evidence="2 3" key="1">
    <citation type="submission" date="2020-09" db="EMBL/GenBank/DDBJ databases">
        <title>De no assembly of potato wild relative species, Solanum commersonii.</title>
        <authorList>
            <person name="Cho K."/>
        </authorList>
    </citation>
    <scope>NUCLEOTIDE SEQUENCE [LARGE SCALE GENOMIC DNA]</scope>
    <source>
        <strain evidence="2">LZ3.2</strain>
        <tissue evidence="2">Leaf</tissue>
    </source>
</reference>
<dbReference type="EMBL" id="JACXVP010000004">
    <property type="protein sequence ID" value="KAG5608575.1"/>
    <property type="molecule type" value="Genomic_DNA"/>
</dbReference>
<evidence type="ECO:0000313" key="3">
    <source>
        <dbReference type="Proteomes" id="UP000824120"/>
    </source>
</evidence>
<proteinExistence type="predicted"/>
<feature type="signal peptide" evidence="1">
    <location>
        <begin position="1"/>
        <end position="17"/>
    </location>
</feature>
<keyword evidence="1" id="KW-0732">Signal</keyword>
<evidence type="ECO:0000313" key="2">
    <source>
        <dbReference type="EMBL" id="KAG5608575.1"/>
    </source>
</evidence>
<accession>A0A9J5Z9I9</accession>